<keyword evidence="3" id="KW-1185">Reference proteome</keyword>
<accession>A0A6D2L1T2</accession>
<dbReference type="PANTHER" id="PTHR31293">
    <property type="entry name" value="RNI-LIKE SUPERFAMILY PROTEIN"/>
    <property type="match status" value="1"/>
</dbReference>
<comment type="caution">
    <text evidence="2">The sequence shown here is derived from an EMBL/GenBank/DDBJ whole genome shotgun (WGS) entry which is preliminary data.</text>
</comment>
<dbReference type="InterPro" id="IPR001810">
    <property type="entry name" value="F-box_dom"/>
</dbReference>
<protein>
    <recommendedName>
        <fullName evidence="1">FBD domain-containing protein</fullName>
    </recommendedName>
</protein>
<organism evidence="2 3">
    <name type="scientific">Microthlaspi erraticum</name>
    <dbReference type="NCBI Taxonomy" id="1685480"/>
    <lineage>
        <taxon>Eukaryota</taxon>
        <taxon>Viridiplantae</taxon>
        <taxon>Streptophyta</taxon>
        <taxon>Embryophyta</taxon>
        <taxon>Tracheophyta</taxon>
        <taxon>Spermatophyta</taxon>
        <taxon>Magnoliopsida</taxon>
        <taxon>eudicotyledons</taxon>
        <taxon>Gunneridae</taxon>
        <taxon>Pentapetalae</taxon>
        <taxon>rosids</taxon>
        <taxon>malvids</taxon>
        <taxon>Brassicales</taxon>
        <taxon>Brassicaceae</taxon>
        <taxon>Coluteocarpeae</taxon>
        <taxon>Microthlaspi</taxon>
    </lineage>
</organism>
<dbReference type="OrthoDB" id="612216at2759"/>
<dbReference type="Pfam" id="PF00646">
    <property type="entry name" value="F-box"/>
    <property type="match status" value="1"/>
</dbReference>
<dbReference type="InterPro" id="IPR053781">
    <property type="entry name" value="F-box_AtFBL13-like"/>
</dbReference>
<feature type="domain" description="FBD" evidence="1">
    <location>
        <begin position="367"/>
        <end position="437"/>
    </location>
</feature>
<dbReference type="SMART" id="SM00579">
    <property type="entry name" value="FBD"/>
    <property type="match status" value="1"/>
</dbReference>
<dbReference type="Proteomes" id="UP000467841">
    <property type="component" value="Unassembled WGS sequence"/>
</dbReference>
<sequence>MLECTRRDRISNLPNDIICHIGSFLSAKEAAFIMVLSKKWRNLFTIIPKLHFDDDDDDGLKDFLDGVLTLPVSTRIRSFSLKCNHVVEYDDQIKRCLCEVVKRGVMVLELHIKVAKEGSYSLPLEIFTCKTVHTMKLGSGFAIDFIPADALIPALKTLSLDSVLFYNDFGGRCAFQALVSTSPVLEELVMDGIEWESWEWSCVVSSPILQRLTIRRQVWDSYERYGNDSNVLDSRGLAYDFDSISFDTPRLTYLEYSDFVPKDYPTVNLNSLVEAKLDLRVDQDSIWGGEHAEDFDPMNMMLYGFREALPVFGKLLQVSISLSNFCWYSLPVLIQRSPNLKTLIIEDSFHCGYEEELVCYCMSETSHVLSSSLEVLKITGYRGIMKELELVEHFLEKLSCLELLEVHAQVSHGEKLRVMEDLLMLPRVSSKCKIQVKFS</sequence>
<dbReference type="EMBL" id="CACVBM020001607">
    <property type="protein sequence ID" value="CAA7055229.1"/>
    <property type="molecule type" value="Genomic_DNA"/>
</dbReference>
<dbReference type="SUPFAM" id="SSF81383">
    <property type="entry name" value="F-box domain"/>
    <property type="match status" value="1"/>
</dbReference>
<dbReference type="Pfam" id="PF08387">
    <property type="entry name" value="FBD"/>
    <property type="match status" value="1"/>
</dbReference>
<dbReference type="Pfam" id="PF24758">
    <property type="entry name" value="LRR_At5g56370"/>
    <property type="match status" value="1"/>
</dbReference>
<dbReference type="InterPro" id="IPR055411">
    <property type="entry name" value="LRR_FXL15/At3g58940/PEG3-like"/>
</dbReference>
<dbReference type="AlphaFoldDB" id="A0A6D2L1T2"/>
<dbReference type="CDD" id="cd22160">
    <property type="entry name" value="F-box_AtFBL13-like"/>
    <property type="match status" value="1"/>
</dbReference>
<reference evidence="2" key="1">
    <citation type="submission" date="2020-01" db="EMBL/GenBank/DDBJ databases">
        <authorList>
            <person name="Mishra B."/>
        </authorList>
    </citation>
    <scope>NUCLEOTIDE SEQUENCE [LARGE SCALE GENOMIC DNA]</scope>
</reference>
<dbReference type="InterPro" id="IPR006566">
    <property type="entry name" value="FBD"/>
</dbReference>
<evidence type="ECO:0000313" key="2">
    <source>
        <dbReference type="EMBL" id="CAA7055229.1"/>
    </source>
</evidence>
<dbReference type="PANTHER" id="PTHR31293:SF12">
    <property type="entry name" value="RNI-LIKE SUPERFAMILY PROTEIN"/>
    <property type="match status" value="1"/>
</dbReference>
<dbReference type="InterPro" id="IPR055294">
    <property type="entry name" value="FBL60-like"/>
</dbReference>
<evidence type="ECO:0000313" key="3">
    <source>
        <dbReference type="Proteomes" id="UP000467841"/>
    </source>
</evidence>
<proteinExistence type="predicted"/>
<evidence type="ECO:0000259" key="1">
    <source>
        <dbReference type="SMART" id="SM00579"/>
    </source>
</evidence>
<gene>
    <name evidence="2" type="ORF">MERR_LOCUS42465</name>
</gene>
<dbReference type="Gene3D" id="1.20.1280.50">
    <property type="match status" value="1"/>
</dbReference>
<dbReference type="SUPFAM" id="SSF52047">
    <property type="entry name" value="RNI-like"/>
    <property type="match status" value="1"/>
</dbReference>
<dbReference type="InterPro" id="IPR036047">
    <property type="entry name" value="F-box-like_dom_sf"/>
</dbReference>
<name>A0A6D2L1T2_9BRAS</name>